<feature type="non-terminal residue" evidence="1">
    <location>
        <position position="1"/>
    </location>
</feature>
<sequence length="80" mass="9661">SVEIFFDDTLGGGFFFCNTSMIAFGEFMQSPNRETLSEFLDYFIEHFHDPRGNEKLDKQNEMYKHWLKSAYPELYVYYYN</sequence>
<gene>
    <name evidence="1" type="ORF">S01H4_19400</name>
</gene>
<organism evidence="1">
    <name type="scientific">marine sediment metagenome</name>
    <dbReference type="NCBI Taxonomy" id="412755"/>
    <lineage>
        <taxon>unclassified sequences</taxon>
        <taxon>metagenomes</taxon>
        <taxon>ecological metagenomes</taxon>
    </lineage>
</organism>
<protein>
    <submittedName>
        <fullName evidence="1">Uncharacterized protein</fullName>
    </submittedName>
</protein>
<reference evidence="1" key="1">
    <citation type="journal article" date="2014" name="Front. Microbiol.">
        <title>High frequency of phylogenetically diverse reductive dehalogenase-homologous genes in deep subseafloor sedimentary metagenomes.</title>
        <authorList>
            <person name="Kawai M."/>
            <person name="Futagami T."/>
            <person name="Toyoda A."/>
            <person name="Takaki Y."/>
            <person name="Nishi S."/>
            <person name="Hori S."/>
            <person name="Arai W."/>
            <person name="Tsubouchi T."/>
            <person name="Morono Y."/>
            <person name="Uchiyama I."/>
            <person name="Ito T."/>
            <person name="Fujiyama A."/>
            <person name="Inagaki F."/>
            <person name="Takami H."/>
        </authorList>
    </citation>
    <scope>NUCLEOTIDE SEQUENCE</scope>
    <source>
        <strain evidence="1">Expedition CK06-06</strain>
    </source>
</reference>
<accession>X0YJL5</accession>
<evidence type="ECO:0000313" key="1">
    <source>
        <dbReference type="EMBL" id="GAG56180.1"/>
    </source>
</evidence>
<name>X0YJL5_9ZZZZ</name>
<comment type="caution">
    <text evidence="1">The sequence shown here is derived from an EMBL/GenBank/DDBJ whole genome shotgun (WGS) entry which is preliminary data.</text>
</comment>
<dbReference type="EMBL" id="BART01008650">
    <property type="protein sequence ID" value="GAG56180.1"/>
    <property type="molecule type" value="Genomic_DNA"/>
</dbReference>
<proteinExistence type="predicted"/>
<dbReference type="AlphaFoldDB" id="X0YJL5"/>